<keyword evidence="4" id="KW-1133">Transmembrane helix</keyword>
<dbReference type="EMBL" id="AP019307">
    <property type="protein sequence ID" value="BBH18535.1"/>
    <property type="molecule type" value="Genomic_DNA"/>
</dbReference>
<keyword evidence="4" id="KW-0472">Membrane</keyword>
<gene>
    <name evidence="6" type="primary">desK</name>
    <name evidence="6" type="ORF">Back2_28220</name>
</gene>
<keyword evidence="2 6" id="KW-0418">Kinase</keyword>
<dbReference type="Gene3D" id="1.20.5.1930">
    <property type="match status" value="1"/>
</dbReference>
<feature type="transmembrane region" description="Helical" evidence="4">
    <location>
        <begin position="20"/>
        <end position="37"/>
    </location>
</feature>
<dbReference type="InterPro" id="IPR050482">
    <property type="entry name" value="Sensor_HK_TwoCompSys"/>
</dbReference>
<dbReference type="CDD" id="cd16917">
    <property type="entry name" value="HATPase_UhpB-NarQ-NarX-like"/>
    <property type="match status" value="1"/>
</dbReference>
<name>A0A3G9IRD6_9ACTN</name>
<keyword evidence="4" id="KW-0812">Transmembrane</keyword>
<feature type="transmembrane region" description="Helical" evidence="4">
    <location>
        <begin position="105"/>
        <end position="138"/>
    </location>
</feature>
<evidence type="ECO:0000313" key="6">
    <source>
        <dbReference type="EMBL" id="BBH18535.1"/>
    </source>
</evidence>
<feature type="transmembrane region" description="Helical" evidence="4">
    <location>
        <begin position="42"/>
        <end position="62"/>
    </location>
</feature>
<dbReference type="SUPFAM" id="SSF55874">
    <property type="entry name" value="ATPase domain of HSP90 chaperone/DNA topoisomerase II/histidine kinase"/>
    <property type="match status" value="1"/>
</dbReference>
<evidence type="ECO:0000256" key="4">
    <source>
        <dbReference type="SAM" id="Phobius"/>
    </source>
</evidence>
<sequence length="367" mass="40261">MTSSVDIMAPTNQPRWLGPWFASIWLLYLLDPLIYAIQQHKWIGAGATVAFGIWYVGVWIWARQLLHRRITPLRATWPQALVSLGVLIGFGVLMVALIGPKGLAASVYIAVLAIMLLPPRFGIAVAVLDLVAVLSMAFRHGWDSAAGGVGLGVIAASIAVFGIRTVITRNFQLIEAHQENADLAVENERTRFARDLHDILGHSLTVITVKAELAQRLFDVDPVRAREELADLERLSRDALADVRRAVRGYRELTLPNELARARQALNAAGIEPVLPQSTDAVPTELRELFAWTVREGITNVLRHSHATQCEIVLSDRNVEVRDNGRGCDCDTVGSGLTGLRERARANAATVTTRNLTPGFVVEVAVR</sequence>
<feature type="domain" description="Signal transduction histidine kinase subgroup 3 dimerisation and phosphoacceptor" evidence="5">
    <location>
        <begin position="188"/>
        <end position="253"/>
    </location>
</feature>
<feature type="transmembrane region" description="Helical" evidence="4">
    <location>
        <begin position="77"/>
        <end position="98"/>
    </location>
</feature>
<evidence type="ECO:0000259" key="5">
    <source>
        <dbReference type="Pfam" id="PF07730"/>
    </source>
</evidence>
<feature type="transmembrane region" description="Helical" evidence="4">
    <location>
        <begin position="144"/>
        <end position="163"/>
    </location>
</feature>
<dbReference type="GO" id="GO:0000155">
    <property type="term" value="F:phosphorelay sensor kinase activity"/>
    <property type="evidence" value="ECO:0007669"/>
    <property type="project" value="InterPro"/>
</dbReference>
<dbReference type="Proteomes" id="UP000271573">
    <property type="component" value="Chromosome"/>
</dbReference>
<dbReference type="Pfam" id="PF07730">
    <property type="entry name" value="HisKA_3"/>
    <property type="match status" value="1"/>
</dbReference>
<dbReference type="Gene3D" id="3.30.565.10">
    <property type="entry name" value="Histidine kinase-like ATPase, C-terminal domain"/>
    <property type="match status" value="1"/>
</dbReference>
<dbReference type="PANTHER" id="PTHR24421">
    <property type="entry name" value="NITRATE/NITRITE SENSOR PROTEIN NARX-RELATED"/>
    <property type="match status" value="1"/>
</dbReference>
<dbReference type="InterPro" id="IPR036890">
    <property type="entry name" value="HATPase_C_sf"/>
</dbReference>
<proteinExistence type="predicted"/>
<dbReference type="PANTHER" id="PTHR24421:SF63">
    <property type="entry name" value="SENSOR HISTIDINE KINASE DESK"/>
    <property type="match status" value="1"/>
</dbReference>
<keyword evidence="3" id="KW-0902">Two-component regulatory system</keyword>
<keyword evidence="1" id="KW-0808">Transferase</keyword>
<organism evidence="6 7">
    <name type="scientific">Nocardioides baekrokdamisoli</name>
    <dbReference type="NCBI Taxonomy" id="1804624"/>
    <lineage>
        <taxon>Bacteria</taxon>
        <taxon>Bacillati</taxon>
        <taxon>Actinomycetota</taxon>
        <taxon>Actinomycetes</taxon>
        <taxon>Propionibacteriales</taxon>
        <taxon>Nocardioidaceae</taxon>
        <taxon>Nocardioides</taxon>
    </lineage>
</organism>
<accession>A0A3G9IRD6</accession>
<evidence type="ECO:0000256" key="3">
    <source>
        <dbReference type="ARBA" id="ARBA00023012"/>
    </source>
</evidence>
<dbReference type="KEGG" id="nbe:Back2_28220"/>
<dbReference type="OrthoDB" id="5241784at2"/>
<dbReference type="GO" id="GO:0016020">
    <property type="term" value="C:membrane"/>
    <property type="evidence" value="ECO:0007669"/>
    <property type="project" value="InterPro"/>
</dbReference>
<dbReference type="GO" id="GO:0046983">
    <property type="term" value="F:protein dimerization activity"/>
    <property type="evidence" value="ECO:0007669"/>
    <property type="project" value="InterPro"/>
</dbReference>
<dbReference type="InterPro" id="IPR011712">
    <property type="entry name" value="Sig_transdc_His_kin_sub3_dim/P"/>
</dbReference>
<protein>
    <submittedName>
        <fullName evidence="6">Histidine kinase</fullName>
    </submittedName>
</protein>
<evidence type="ECO:0000256" key="2">
    <source>
        <dbReference type="ARBA" id="ARBA00022777"/>
    </source>
</evidence>
<evidence type="ECO:0000313" key="7">
    <source>
        <dbReference type="Proteomes" id="UP000271573"/>
    </source>
</evidence>
<keyword evidence="7" id="KW-1185">Reference proteome</keyword>
<evidence type="ECO:0000256" key="1">
    <source>
        <dbReference type="ARBA" id="ARBA00022679"/>
    </source>
</evidence>
<dbReference type="AlphaFoldDB" id="A0A3G9IRD6"/>
<reference evidence="6 7" key="1">
    <citation type="submission" date="2018-11" db="EMBL/GenBank/DDBJ databases">
        <title>Complete genome sequence of Nocardioides baekrokdamisoli strain KCTC 39748.</title>
        <authorList>
            <person name="Kang S.W."/>
            <person name="Lee K.C."/>
            <person name="Kim K.K."/>
            <person name="Kim J.S."/>
            <person name="Kim D.S."/>
            <person name="Ko S.H."/>
            <person name="Yang S.H."/>
            <person name="Shin Y.K."/>
            <person name="Lee J.S."/>
        </authorList>
    </citation>
    <scope>NUCLEOTIDE SEQUENCE [LARGE SCALE GENOMIC DNA]</scope>
    <source>
        <strain evidence="6 7">KCTC 39748</strain>
    </source>
</reference>